<dbReference type="Proteomes" id="UP000288943">
    <property type="component" value="Chromosome"/>
</dbReference>
<evidence type="ECO:0000313" key="1">
    <source>
        <dbReference type="EMBL" id="QAV17387.1"/>
    </source>
</evidence>
<organism evidence="1 2">
    <name type="scientific">Paenibacillus chitinolyticus</name>
    <dbReference type="NCBI Taxonomy" id="79263"/>
    <lineage>
        <taxon>Bacteria</taxon>
        <taxon>Bacillati</taxon>
        <taxon>Bacillota</taxon>
        <taxon>Bacilli</taxon>
        <taxon>Bacillales</taxon>
        <taxon>Paenibacillaceae</taxon>
        <taxon>Paenibacillus</taxon>
    </lineage>
</organism>
<name>A0A410WT11_9BACL</name>
<sequence length="69" mass="7731">MWRRRTAVTGAGRAARADALQVRRTAHDAFTTRFRAPQAGSAELLRFQAFLERTTITNLPLENGSANMR</sequence>
<protein>
    <submittedName>
        <fullName evidence="1">Uncharacterized protein</fullName>
    </submittedName>
</protein>
<dbReference type="EMBL" id="CP026520">
    <property type="protein sequence ID" value="QAV17387.1"/>
    <property type="molecule type" value="Genomic_DNA"/>
</dbReference>
<accession>A0A410WT11</accession>
<proteinExistence type="predicted"/>
<evidence type="ECO:0000313" key="2">
    <source>
        <dbReference type="Proteomes" id="UP000288943"/>
    </source>
</evidence>
<reference evidence="1 2" key="1">
    <citation type="submission" date="2018-01" db="EMBL/GenBank/DDBJ databases">
        <title>The whole genome sequencing and assembly of Paenibacillus chitinolyticus KCCM 41400 strain.</title>
        <authorList>
            <person name="Kim J.-Y."/>
            <person name="Park M.-K."/>
            <person name="Lee Y.-J."/>
            <person name="Yi H."/>
            <person name="Bahn Y.-S."/>
            <person name="Kim J.F."/>
            <person name="Lee D.-W."/>
        </authorList>
    </citation>
    <scope>NUCLEOTIDE SEQUENCE [LARGE SCALE GENOMIC DNA]</scope>
    <source>
        <strain evidence="1 2">KCCM 41400</strain>
    </source>
</reference>
<dbReference type="AlphaFoldDB" id="A0A410WT11"/>
<dbReference type="KEGG" id="pchi:PC41400_06805"/>
<gene>
    <name evidence="1" type="ORF">PC41400_06805</name>
</gene>